<proteinExistence type="predicted"/>
<sequence length="77" mass="8647">MSMTDVLERIGWNVYRPPIPEVELVTGFVEDGPMVRVVLKSGATIIGPMLPTLAALYRIGYHDPIKQKRPHLRLVGH</sequence>
<evidence type="ECO:0000313" key="1">
    <source>
        <dbReference type="EMBL" id="PRX39490.1"/>
    </source>
</evidence>
<reference evidence="1 2" key="1">
    <citation type="submission" date="2018-03" db="EMBL/GenBank/DDBJ databases">
        <title>Genomic Encyclopedia of Archaeal and Bacterial Type Strains, Phase II (KMG-II): from individual species to whole genera.</title>
        <authorList>
            <person name="Goeker M."/>
        </authorList>
    </citation>
    <scope>NUCLEOTIDE SEQUENCE [LARGE SCALE GENOMIC DNA]</scope>
    <source>
        <strain evidence="1 2">DSM 44946</strain>
    </source>
</reference>
<dbReference type="Proteomes" id="UP000237797">
    <property type="component" value="Unassembled WGS sequence"/>
</dbReference>
<keyword evidence="2" id="KW-1185">Reference proteome</keyword>
<accession>A0A2T0LC20</accession>
<protein>
    <submittedName>
        <fullName evidence="1">Uncharacterized protein</fullName>
    </submittedName>
</protein>
<name>A0A2T0LC20_9BACL</name>
<dbReference type="RefSeq" id="WP_146130494.1">
    <property type="nucleotide sequence ID" value="NZ_PVNE01000024.1"/>
</dbReference>
<evidence type="ECO:0000313" key="2">
    <source>
        <dbReference type="Proteomes" id="UP000237797"/>
    </source>
</evidence>
<dbReference type="AlphaFoldDB" id="A0A2T0LC20"/>
<comment type="caution">
    <text evidence="1">The sequence shown here is derived from an EMBL/GenBank/DDBJ whole genome shotgun (WGS) entry which is preliminary data.</text>
</comment>
<dbReference type="OrthoDB" id="9943091at2"/>
<gene>
    <name evidence="1" type="ORF">CLV97_12428</name>
</gene>
<organism evidence="1 2">
    <name type="scientific">Planifilum fimeticola</name>
    <dbReference type="NCBI Taxonomy" id="201975"/>
    <lineage>
        <taxon>Bacteria</taxon>
        <taxon>Bacillati</taxon>
        <taxon>Bacillota</taxon>
        <taxon>Bacilli</taxon>
        <taxon>Bacillales</taxon>
        <taxon>Thermoactinomycetaceae</taxon>
        <taxon>Planifilum</taxon>
    </lineage>
</organism>
<dbReference type="EMBL" id="PVNE01000024">
    <property type="protein sequence ID" value="PRX39490.1"/>
    <property type="molecule type" value="Genomic_DNA"/>
</dbReference>